<evidence type="ECO:0000256" key="1">
    <source>
        <dbReference type="SAM" id="MobiDB-lite"/>
    </source>
</evidence>
<dbReference type="AlphaFoldDB" id="A0ABD5T1C1"/>
<feature type="domain" description="HTH cro/C1-type" evidence="2">
    <location>
        <begin position="34"/>
        <end position="80"/>
    </location>
</feature>
<organism evidence="3 4">
    <name type="scientific">Halorubrum pallidum</name>
    <dbReference type="NCBI Taxonomy" id="1526114"/>
    <lineage>
        <taxon>Archaea</taxon>
        <taxon>Methanobacteriati</taxon>
        <taxon>Methanobacteriota</taxon>
        <taxon>Stenosarchaea group</taxon>
        <taxon>Halobacteria</taxon>
        <taxon>Halobacteriales</taxon>
        <taxon>Haloferacaceae</taxon>
        <taxon>Halorubrum</taxon>
    </lineage>
</organism>
<evidence type="ECO:0000259" key="2">
    <source>
        <dbReference type="PROSITE" id="PS50943"/>
    </source>
</evidence>
<dbReference type="Pfam" id="PF01381">
    <property type="entry name" value="HTH_3"/>
    <property type="match status" value="1"/>
</dbReference>
<name>A0ABD5T1C1_9EURY</name>
<evidence type="ECO:0000313" key="4">
    <source>
        <dbReference type="Proteomes" id="UP001596274"/>
    </source>
</evidence>
<dbReference type="CDD" id="cd00093">
    <property type="entry name" value="HTH_XRE"/>
    <property type="match status" value="1"/>
</dbReference>
<feature type="region of interest" description="Disordered" evidence="1">
    <location>
        <begin position="1"/>
        <end position="23"/>
    </location>
</feature>
<accession>A0ABD5T1C1</accession>
<dbReference type="SUPFAM" id="SSF47413">
    <property type="entry name" value="lambda repressor-like DNA-binding domains"/>
    <property type="match status" value="1"/>
</dbReference>
<dbReference type="Proteomes" id="UP001596274">
    <property type="component" value="Unassembled WGS sequence"/>
</dbReference>
<dbReference type="Gene3D" id="1.10.260.40">
    <property type="entry name" value="lambda repressor-like DNA-binding domains"/>
    <property type="match status" value="1"/>
</dbReference>
<dbReference type="InterPro" id="IPR010982">
    <property type="entry name" value="Lambda_DNA-bd_dom_sf"/>
</dbReference>
<comment type="caution">
    <text evidence="3">The sequence shown here is derived from an EMBL/GenBank/DDBJ whole genome shotgun (WGS) entry which is preliminary data.</text>
</comment>
<sequence length="85" mass="9430">MERNARPGAADPPENVTTEEEPAYVPNVPTMSQLAGARQRADLTQADVAAELEFSRGTVSKWEREVTRINLAEAREYMRAIRDAG</sequence>
<reference evidence="3 4" key="1">
    <citation type="journal article" date="2019" name="Int. J. Syst. Evol. Microbiol.">
        <title>The Global Catalogue of Microorganisms (GCM) 10K type strain sequencing project: providing services to taxonomists for standard genome sequencing and annotation.</title>
        <authorList>
            <consortium name="The Broad Institute Genomics Platform"/>
            <consortium name="The Broad Institute Genome Sequencing Center for Infectious Disease"/>
            <person name="Wu L."/>
            <person name="Ma J."/>
        </authorList>
    </citation>
    <scope>NUCLEOTIDE SEQUENCE [LARGE SCALE GENOMIC DNA]</scope>
    <source>
        <strain evidence="3 4">PJ61</strain>
    </source>
</reference>
<dbReference type="EMBL" id="JBHSWT010000317">
    <property type="protein sequence ID" value="MFC6771271.1"/>
    <property type="molecule type" value="Genomic_DNA"/>
</dbReference>
<proteinExistence type="predicted"/>
<evidence type="ECO:0000313" key="3">
    <source>
        <dbReference type="EMBL" id="MFC6771271.1"/>
    </source>
</evidence>
<gene>
    <name evidence="3" type="ORF">ACFQDD_07030</name>
</gene>
<protein>
    <submittedName>
        <fullName evidence="3">Multiprotein-bridging factor 1 family protein</fullName>
    </submittedName>
</protein>
<dbReference type="InterPro" id="IPR001387">
    <property type="entry name" value="Cro/C1-type_HTH"/>
</dbReference>
<keyword evidence="4" id="KW-1185">Reference proteome</keyword>
<dbReference type="PROSITE" id="PS50943">
    <property type="entry name" value="HTH_CROC1"/>
    <property type="match status" value="1"/>
</dbReference>